<sequence>MHRGRWSQTHEQQPQEVALQQGQQHLPFANHQYAGFHALESSLELQQNGAGVQVNAHLANGNLQHQQHEVLPSQLYNMPSGGVDPRHAVWMQVFDANSGRMYYFNTVTGQTSAGTFSGTSTLSASDQTVLDADTNVDADANTAQRPTVSTEAEESLSDRNSCDDSDNGSVEDSFEGLIDARCWGRPAHLRNVSEDGPEPMASAHARFRSLSSIDKQSLEQLAAYGRKRRPKRHPSSSSSRSLGEGDFESAITNPDATEDLLCSCMQQSAEVAGQGKAAGSSDVNAVRGRHRRRRSSLGIAIPTRNAIFAFIQNVYLRAQMEKECILMSFVYLERLLKATRGQLALNESNWKGVVLSTMILASKVWDDLSMSNGDFAKICPSFALKRINQIEVCLLEAMAYEVRVSSSQYTKYFFQLRSMRKVLGIPIIKSQDDALPANQALV</sequence>
<organism evidence="4 5">
    <name type="scientific">Hondaea fermentalgiana</name>
    <dbReference type="NCBI Taxonomy" id="2315210"/>
    <lineage>
        <taxon>Eukaryota</taxon>
        <taxon>Sar</taxon>
        <taxon>Stramenopiles</taxon>
        <taxon>Bigyra</taxon>
        <taxon>Labyrinthulomycetes</taxon>
        <taxon>Thraustochytrida</taxon>
        <taxon>Thraustochytriidae</taxon>
        <taxon>Hondaea</taxon>
    </lineage>
</organism>
<feature type="region of interest" description="Disordered" evidence="1">
    <location>
        <begin position="223"/>
        <end position="249"/>
    </location>
</feature>
<dbReference type="OrthoDB" id="10250320at2759"/>
<dbReference type="Gene3D" id="1.10.472.10">
    <property type="entry name" value="Cyclin-like"/>
    <property type="match status" value="1"/>
</dbReference>
<dbReference type="PANTHER" id="PTHR14248">
    <property type="entry name" value="CYCLIN Y, ISOFORM A"/>
    <property type="match status" value="1"/>
</dbReference>
<feature type="domain" description="Cyclin N-terminal" evidence="2">
    <location>
        <begin position="302"/>
        <end position="402"/>
    </location>
</feature>
<evidence type="ECO:0000259" key="2">
    <source>
        <dbReference type="Pfam" id="PF00134"/>
    </source>
</evidence>
<gene>
    <name evidence="4" type="ORF">FCC1311_044032</name>
</gene>
<dbReference type="InterPro" id="IPR036915">
    <property type="entry name" value="Cyclin-like_sf"/>
</dbReference>
<proteinExistence type="predicted"/>
<protein>
    <submittedName>
        <fullName evidence="4">Cyclin-Y-like protein 1</fullName>
    </submittedName>
</protein>
<evidence type="ECO:0000313" key="5">
    <source>
        <dbReference type="Proteomes" id="UP000241890"/>
    </source>
</evidence>
<evidence type="ECO:0000256" key="1">
    <source>
        <dbReference type="SAM" id="MobiDB-lite"/>
    </source>
</evidence>
<feature type="domain" description="WW" evidence="3">
    <location>
        <begin position="90"/>
        <end position="112"/>
    </location>
</feature>
<dbReference type="Proteomes" id="UP000241890">
    <property type="component" value="Unassembled WGS sequence"/>
</dbReference>
<dbReference type="Pfam" id="PF00397">
    <property type="entry name" value="WW"/>
    <property type="match status" value="1"/>
</dbReference>
<comment type="caution">
    <text evidence="4">The sequence shown here is derived from an EMBL/GenBank/DDBJ whole genome shotgun (WGS) entry which is preliminary data.</text>
</comment>
<dbReference type="Pfam" id="PF00134">
    <property type="entry name" value="Cyclin_N"/>
    <property type="match status" value="1"/>
</dbReference>
<dbReference type="CDD" id="cd20540">
    <property type="entry name" value="CYCLIN_CCNY_like"/>
    <property type="match status" value="1"/>
</dbReference>
<keyword evidence="5" id="KW-1185">Reference proteome</keyword>
<feature type="compositionally biased region" description="Basic residues" evidence="1">
    <location>
        <begin position="225"/>
        <end position="234"/>
    </location>
</feature>
<evidence type="ECO:0000313" key="4">
    <source>
        <dbReference type="EMBL" id="GBG28180.1"/>
    </source>
</evidence>
<dbReference type="AlphaFoldDB" id="A0A2R5GB06"/>
<evidence type="ECO:0000259" key="3">
    <source>
        <dbReference type="Pfam" id="PF00397"/>
    </source>
</evidence>
<feature type="region of interest" description="Disordered" evidence="1">
    <location>
        <begin position="136"/>
        <end position="171"/>
    </location>
</feature>
<dbReference type="InterPro" id="IPR006671">
    <property type="entry name" value="Cyclin_N"/>
</dbReference>
<reference evidence="4 5" key="1">
    <citation type="submission" date="2017-12" db="EMBL/GenBank/DDBJ databases">
        <title>Sequencing, de novo assembly and annotation of complete genome of a new Thraustochytrid species, strain FCC1311.</title>
        <authorList>
            <person name="Sedici K."/>
            <person name="Godart F."/>
            <person name="Aiese Cigliano R."/>
            <person name="Sanseverino W."/>
            <person name="Barakat M."/>
            <person name="Ortet P."/>
            <person name="Marechal E."/>
            <person name="Cagnac O."/>
            <person name="Amato A."/>
        </authorList>
    </citation>
    <scope>NUCLEOTIDE SEQUENCE [LARGE SCALE GENOMIC DNA]</scope>
</reference>
<dbReference type="InterPro" id="IPR001202">
    <property type="entry name" value="WW_dom"/>
</dbReference>
<dbReference type="InParanoid" id="A0A2R5GB06"/>
<dbReference type="EMBL" id="BEYU01000040">
    <property type="protein sequence ID" value="GBG28180.1"/>
    <property type="molecule type" value="Genomic_DNA"/>
</dbReference>
<accession>A0A2R5GB06</accession>
<dbReference type="SUPFAM" id="SSF47954">
    <property type="entry name" value="Cyclin-like"/>
    <property type="match status" value="1"/>
</dbReference>
<name>A0A2R5GB06_9STRA</name>